<dbReference type="Pfam" id="PF04542">
    <property type="entry name" value="Sigma70_r2"/>
    <property type="match status" value="1"/>
</dbReference>
<dbReference type="Pfam" id="PF00140">
    <property type="entry name" value="Sigma70_r1_2"/>
    <property type="match status" value="1"/>
</dbReference>
<dbReference type="InterPro" id="IPR013324">
    <property type="entry name" value="RNA_pol_sigma_r3/r4-like"/>
</dbReference>
<comment type="similarity">
    <text evidence="1">Belongs to the sigma-70 factor family.</text>
</comment>
<sequence length="491" mass="57337">MTILKQKTERLDQINNENNPVEEEITEWNQEEEKSRDYDSVRLYLNEMAKIPLLTPAEEIYLAKKIRVMSRLLHRKVLGFDYALEMYIRLLEGVESESELVQFVELSAAREQNRDAVVEQIHAVTSNIRKSIESNLKDYEKIRRGNIARDKKLRVHKSILVRKGMAIKELESISVRSETILPVMRELLEVLSTIADYNRKRTVHRNFKRELCKELSCDINEIEALFAMPAKELKKIIFSINSIYNEYVMARKRFSEGNLRLVVSIAKKYRKRGMAFHDLIQEGNTGLMRAVDKYDYRMGFKFSTYATWWIKQAIIRATEEKVRTIRIPVHMMDVINKSTYVAKAGQGSSAEKIQLEAIARDTNTPLPEIYRLLQITSQPISLETPIGSDGETMFEDFIQDKKIDAPIFLAQRSLLKEQIQKVLDTLSYREREIIKLRFGISDGYTHSLEEIGKRFNITRERIRQIEAIALRKLQHPVRSRKLEGFLEGTMN</sequence>
<dbReference type="EMBL" id="LT934425">
    <property type="protein sequence ID" value="SOH05818.1"/>
    <property type="molecule type" value="Genomic_DNA"/>
</dbReference>
<dbReference type="GO" id="GO:0006352">
    <property type="term" value="P:DNA-templated transcription initiation"/>
    <property type="evidence" value="ECO:0007669"/>
    <property type="project" value="InterPro"/>
</dbReference>
<protein>
    <submittedName>
        <fullName evidence="6">Uncharacterized protein</fullName>
    </submittedName>
</protein>
<gene>
    <name evidence="6" type="primary">rpoD_2</name>
    <name evidence="6" type="ORF">KSMBR1_3342</name>
</gene>
<keyword evidence="5" id="KW-0804">Transcription</keyword>
<dbReference type="InterPro" id="IPR007630">
    <property type="entry name" value="RNA_pol_sigma70_r4"/>
</dbReference>
<evidence type="ECO:0000256" key="1">
    <source>
        <dbReference type="ARBA" id="ARBA00007788"/>
    </source>
</evidence>
<dbReference type="Gene3D" id="1.10.601.10">
    <property type="entry name" value="RNA Polymerase Primary Sigma Factor"/>
    <property type="match status" value="1"/>
</dbReference>
<keyword evidence="4" id="KW-0238">DNA-binding</keyword>
<dbReference type="SUPFAM" id="SSF88659">
    <property type="entry name" value="Sigma3 and sigma4 domains of RNA polymerase sigma factors"/>
    <property type="match status" value="2"/>
</dbReference>
<keyword evidence="7" id="KW-1185">Reference proteome</keyword>
<dbReference type="PANTHER" id="PTHR30603:SF60">
    <property type="entry name" value="RNA POLYMERASE SIGMA FACTOR RPOD"/>
    <property type="match status" value="1"/>
</dbReference>
<evidence type="ECO:0000256" key="2">
    <source>
        <dbReference type="ARBA" id="ARBA00023015"/>
    </source>
</evidence>
<organism evidence="6 7">
    <name type="scientific">Kuenenia stuttgartiensis</name>
    <dbReference type="NCBI Taxonomy" id="174633"/>
    <lineage>
        <taxon>Bacteria</taxon>
        <taxon>Pseudomonadati</taxon>
        <taxon>Planctomycetota</taxon>
        <taxon>Candidatus Brocadiia</taxon>
        <taxon>Candidatus Brocadiales</taxon>
        <taxon>Candidatus Brocadiaceae</taxon>
        <taxon>Candidatus Kuenenia</taxon>
    </lineage>
</organism>
<dbReference type="SUPFAM" id="SSF88946">
    <property type="entry name" value="Sigma2 domain of RNA polymerase sigma factors"/>
    <property type="match status" value="1"/>
</dbReference>
<evidence type="ECO:0000313" key="7">
    <source>
        <dbReference type="Proteomes" id="UP000221734"/>
    </source>
</evidence>
<dbReference type="KEGG" id="kst:KSMBR1_3342"/>
<proteinExistence type="inferred from homology"/>
<dbReference type="CDD" id="cd06171">
    <property type="entry name" value="Sigma70_r4"/>
    <property type="match status" value="1"/>
</dbReference>
<dbReference type="Gene3D" id="1.10.10.10">
    <property type="entry name" value="Winged helix-like DNA-binding domain superfamily/Winged helix DNA-binding domain"/>
    <property type="match status" value="2"/>
</dbReference>
<dbReference type="PANTHER" id="PTHR30603">
    <property type="entry name" value="RNA POLYMERASE SIGMA FACTOR RPO"/>
    <property type="match status" value="1"/>
</dbReference>
<dbReference type="InterPro" id="IPR009042">
    <property type="entry name" value="RNA_pol_sigma70_r1_2"/>
</dbReference>
<dbReference type="GO" id="GO:0003677">
    <property type="term" value="F:DNA binding"/>
    <property type="evidence" value="ECO:0007669"/>
    <property type="project" value="UniProtKB-KW"/>
</dbReference>
<dbReference type="Pfam" id="PF04539">
    <property type="entry name" value="Sigma70_r3"/>
    <property type="match status" value="1"/>
</dbReference>
<dbReference type="InterPro" id="IPR007624">
    <property type="entry name" value="RNA_pol_sigma70_r3"/>
</dbReference>
<evidence type="ECO:0000256" key="4">
    <source>
        <dbReference type="ARBA" id="ARBA00023125"/>
    </source>
</evidence>
<dbReference type="InterPro" id="IPR007627">
    <property type="entry name" value="RNA_pol_sigma70_r2"/>
</dbReference>
<keyword evidence="2" id="KW-0805">Transcription regulation</keyword>
<dbReference type="PRINTS" id="PR00046">
    <property type="entry name" value="SIGMA70FCT"/>
</dbReference>
<dbReference type="NCBIfam" id="TIGR02937">
    <property type="entry name" value="sigma70-ECF"/>
    <property type="match status" value="1"/>
</dbReference>
<dbReference type="Pfam" id="PF04545">
    <property type="entry name" value="Sigma70_r4"/>
    <property type="match status" value="1"/>
</dbReference>
<dbReference type="PROSITE" id="PS00716">
    <property type="entry name" value="SIGMA70_2"/>
    <property type="match status" value="1"/>
</dbReference>
<reference evidence="7" key="1">
    <citation type="submission" date="2017-10" db="EMBL/GenBank/DDBJ databases">
        <authorList>
            <person name="Frank J."/>
        </authorList>
    </citation>
    <scope>NUCLEOTIDE SEQUENCE [LARGE SCALE GENOMIC DNA]</scope>
</reference>
<accession>A0A2C9CJN8</accession>
<name>A0A2C9CJN8_KUEST</name>
<evidence type="ECO:0000256" key="5">
    <source>
        <dbReference type="ARBA" id="ARBA00023163"/>
    </source>
</evidence>
<dbReference type="InterPro" id="IPR014284">
    <property type="entry name" value="RNA_pol_sigma-70_dom"/>
</dbReference>
<dbReference type="Proteomes" id="UP000221734">
    <property type="component" value="Chromosome Kuenenia_stuttgartiensis_MBR1"/>
</dbReference>
<evidence type="ECO:0000256" key="3">
    <source>
        <dbReference type="ARBA" id="ARBA00023082"/>
    </source>
</evidence>
<dbReference type="OrthoDB" id="237830at2"/>
<dbReference type="InterPro" id="IPR013325">
    <property type="entry name" value="RNA_pol_sigma_r2"/>
</dbReference>
<dbReference type="InterPro" id="IPR036388">
    <property type="entry name" value="WH-like_DNA-bd_sf"/>
</dbReference>
<dbReference type="RefSeq" id="WP_099326352.1">
    <property type="nucleotide sequence ID" value="NZ_LT934425.1"/>
</dbReference>
<dbReference type="InterPro" id="IPR050239">
    <property type="entry name" value="Sigma-70_RNA_pol_init_factors"/>
</dbReference>
<dbReference type="InterPro" id="IPR000943">
    <property type="entry name" value="RNA_pol_sigma70"/>
</dbReference>
<dbReference type="AlphaFoldDB" id="A0A2C9CJN8"/>
<dbReference type="GO" id="GO:0016987">
    <property type="term" value="F:sigma factor activity"/>
    <property type="evidence" value="ECO:0007669"/>
    <property type="project" value="UniProtKB-KW"/>
</dbReference>
<evidence type="ECO:0000313" key="6">
    <source>
        <dbReference type="EMBL" id="SOH05818.1"/>
    </source>
</evidence>
<keyword evidence="3" id="KW-0731">Sigma factor</keyword>